<evidence type="ECO:0000313" key="1">
    <source>
        <dbReference type="EMBL" id="KFE63251.1"/>
    </source>
</evidence>
<proteinExistence type="predicted"/>
<keyword evidence="2" id="KW-1185">Reference proteome</keyword>
<name>A0A085W6D8_9BACT</name>
<comment type="caution">
    <text evidence="1">The sequence shown here is derived from an EMBL/GenBank/DDBJ whole genome shotgun (WGS) entry which is preliminary data.</text>
</comment>
<dbReference type="Proteomes" id="UP000028725">
    <property type="component" value="Unassembled WGS sequence"/>
</dbReference>
<dbReference type="PATRIC" id="fig|394096.3.peg.7171"/>
<accession>A0A085W6D8</accession>
<dbReference type="RefSeq" id="WP_044196238.1">
    <property type="nucleotide sequence ID" value="NZ_JMCB01000018.1"/>
</dbReference>
<organism evidence="1 2">
    <name type="scientific">Hyalangium minutum</name>
    <dbReference type="NCBI Taxonomy" id="394096"/>
    <lineage>
        <taxon>Bacteria</taxon>
        <taxon>Pseudomonadati</taxon>
        <taxon>Myxococcota</taxon>
        <taxon>Myxococcia</taxon>
        <taxon>Myxococcales</taxon>
        <taxon>Cystobacterineae</taxon>
        <taxon>Archangiaceae</taxon>
        <taxon>Hyalangium</taxon>
    </lineage>
</organism>
<dbReference type="AlphaFoldDB" id="A0A085W6D8"/>
<protein>
    <submittedName>
        <fullName evidence="1">Uncharacterized protein</fullName>
    </submittedName>
</protein>
<dbReference type="EMBL" id="JMCB01000018">
    <property type="protein sequence ID" value="KFE63251.1"/>
    <property type="molecule type" value="Genomic_DNA"/>
</dbReference>
<reference evidence="1 2" key="1">
    <citation type="submission" date="2014-04" db="EMBL/GenBank/DDBJ databases">
        <title>Genome assembly of Hyalangium minutum DSM 14724.</title>
        <authorList>
            <person name="Sharma G."/>
            <person name="Subramanian S."/>
        </authorList>
    </citation>
    <scope>NUCLEOTIDE SEQUENCE [LARGE SCALE GENOMIC DNA]</scope>
    <source>
        <strain evidence="1 2">DSM 14724</strain>
    </source>
</reference>
<dbReference type="OrthoDB" id="5381683at2"/>
<gene>
    <name evidence="1" type="ORF">DB31_2844</name>
</gene>
<dbReference type="STRING" id="394096.DB31_2844"/>
<sequence length="174" mass="19789">MRFESRQRISGTVDEVERAMLDPRYPDFLLKHHGVLLEVQQMEFKDEGDKVRRKVRYRPKPVIATIGPKRVPPEWFAFVETSIYDKKKKELAFNNVPTSNTISKMLVNTGTLKLRDVGGATERSMDGEISLKLPLLMKPLALIGEKVIQSEGLKILDGEAPVLTRFIAEVLRKG</sequence>
<evidence type="ECO:0000313" key="2">
    <source>
        <dbReference type="Proteomes" id="UP000028725"/>
    </source>
</evidence>